<reference evidence="5" key="1">
    <citation type="submission" date="2009-09" db="EMBL/GenBank/DDBJ databases">
        <authorList>
            <consortium name="The Broad Institute Genome Sequencing Platform"/>
            <person name="Ward D."/>
            <person name="Feldgarden M."/>
            <person name="Earl A."/>
            <person name="Young S.K."/>
            <person name="Zeng Q."/>
            <person name="Koehrsen M."/>
            <person name="Alvarado L."/>
            <person name="Berlin A."/>
            <person name="Bochicchio J."/>
            <person name="Borenstein D."/>
            <person name="Chapman S.B."/>
            <person name="Chen Z."/>
            <person name="Engels R."/>
            <person name="Freedman E."/>
            <person name="Gellesch M."/>
            <person name="Goldberg J."/>
            <person name="Griggs A."/>
            <person name="Gujja S."/>
            <person name="Heilman E."/>
            <person name="Heiman D."/>
            <person name="Hepburn T."/>
            <person name="Howarth C."/>
            <person name="Jen D."/>
            <person name="Larson L."/>
            <person name="Lewis B."/>
            <person name="Mehta T."/>
            <person name="Park D."/>
            <person name="Pearson M."/>
            <person name="Roberts A."/>
            <person name="Saif S."/>
            <person name="Shea T."/>
            <person name="Shenoy N."/>
            <person name="Sisk P."/>
            <person name="Stolte C."/>
            <person name="Sykes S."/>
            <person name="Thomson T."/>
            <person name="Walk T."/>
            <person name="White J."/>
            <person name="Yandava C."/>
            <person name="Sibley C.D."/>
            <person name="Field T.R."/>
            <person name="Grinwis M."/>
            <person name="Eshaghurshan C.S."/>
            <person name="Surette M.G."/>
            <person name="Haas B."/>
            <person name="Nusbaum C."/>
            <person name="Birren B."/>
        </authorList>
    </citation>
    <scope>NUCLEOTIDE SEQUENCE [LARGE SCALE GENOMIC DNA]</scope>
    <source>
        <strain evidence="5">ATCC 700633</strain>
    </source>
</reference>
<dbReference type="GO" id="GO:0032259">
    <property type="term" value="P:methylation"/>
    <property type="evidence" value="ECO:0007669"/>
    <property type="project" value="UniProtKB-KW"/>
</dbReference>
<dbReference type="CDD" id="cd18095">
    <property type="entry name" value="SpoU-like_rRNA-MTase"/>
    <property type="match status" value="1"/>
</dbReference>
<evidence type="ECO:0000256" key="3">
    <source>
        <dbReference type="ARBA" id="ARBA00022679"/>
    </source>
</evidence>
<dbReference type="InterPro" id="IPR029064">
    <property type="entry name" value="Ribosomal_eL30-like_sf"/>
</dbReference>
<evidence type="ECO:0000313" key="5">
    <source>
        <dbReference type="EMBL" id="EEW93430.1"/>
    </source>
</evidence>
<dbReference type="InterPro" id="IPR001537">
    <property type="entry name" value="SpoU_MeTrfase"/>
</dbReference>
<evidence type="ECO:0000259" key="4">
    <source>
        <dbReference type="SMART" id="SM00967"/>
    </source>
</evidence>
<dbReference type="InterPro" id="IPR029026">
    <property type="entry name" value="tRNA_m1G_MTases_N"/>
</dbReference>
<keyword evidence="3" id="KW-0808">Transferase</keyword>
<sequence length="252" mass="28198">MEIIRSHQNAMVKNYQKLQTSKGRKKSEAYMIEGEHLVEEAIQSNISIQRLVVSEDTIQFYEKWTKSYPTMFVSKEVFEKLSMTQTNQGILAIVPLEKKPLVEVPQGRYLLADAVQDPGNLGTIIRTADAAGFDAVVLGEGCVDLYNDKVVRSMQGSQFHVAIYHENLMDVYGKLKENDIPIAVTALHRDAKDFKWLTGRDSVAIVVGNEGNGVRDELIESADFIIQIPMFGQAESLNVAIATGVLMYQTRI</sequence>
<keyword evidence="6" id="KW-1185">Reference proteome</keyword>
<reference evidence="5" key="2">
    <citation type="submission" date="2011-10" db="EMBL/GenBank/DDBJ databases">
        <title>The Genome Sequence of Granulicatella elegans ATCC 700633.</title>
        <authorList>
            <consortium name="The Broad Institute Genome Sequencing Platform"/>
            <consortium name="The Broad Institute Genome Sequencing Center for Infectious Disease"/>
            <person name="Earl A."/>
            <person name="Ward D."/>
            <person name="Feldgarden M."/>
            <person name="Gevers D."/>
            <person name="Sibley C.D."/>
            <person name="Field T.R."/>
            <person name="Grinwis M."/>
            <person name="Eshaghurshan C.S."/>
            <person name="Surette M.G."/>
            <person name="Young S.K."/>
            <person name="Zeng Q."/>
            <person name="Gargeya S."/>
            <person name="Fitzgerald M."/>
            <person name="Haas B."/>
            <person name="Abouelleil A."/>
            <person name="Alvarado L."/>
            <person name="Arachchi H.M."/>
            <person name="Berlin A."/>
            <person name="Brown A."/>
            <person name="Chapman S.B."/>
            <person name="Chen Z."/>
            <person name="Dunbar C."/>
            <person name="Freedman E."/>
            <person name="Gearin G."/>
            <person name="Goldberg J."/>
            <person name="Griggs A."/>
            <person name="Gujja S."/>
            <person name="Heiman D."/>
            <person name="Howarth C."/>
            <person name="Larson L."/>
            <person name="Lui A."/>
            <person name="MacDonald P.J.P."/>
            <person name="Montmayeur A."/>
            <person name="Murphy C."/>
            <person name="Neiman D."/>
            <person name="Pearson M."/>
            <person name="Priest M."/>
            <person name="Roberts A."/>
            <person name="Saif S."/>
            <person name="Shea T."/>
            <person name="Shenoy N."/>
            <person name="Sisk P."/>
            <person name="Stolte C."/>
            <person name="Sykes S."/>
            <person name="Wortman J."/>
            <person name="Nusbaum C."/>
            <person name="Birren B."/>
        </authorList>
    </citation>
    <scope>NUCLEOTIDE SEQUENCE [LARGE SCALE GENOMIC DNA]</scope>
    <source>
        <strain evidence="5">ATCC 700633</strain>
    </source>
</reference>
<keyword evidence="2" id="KW-0489">Methyltransferase</keyword>
<comment type="similarity">
    <text evidence="1">Belongs to the class IV-like SAM-binding methyltransferase superfamily. RNA methyltransferase TrmH family.</text>
</comment>
<dbReference type="STRING" id="626369.HMPREF0446_00312"/>
<dbReference type="AlphaFoldDB" id="D0BK27"/>
<name>D0BK27_9LACT</name>
<evidence type="ECO:0000256" key="2">
    <source>
        <dbReference type="ARBA" id="ARBA00022603"/>
    </source>
</evidence>
<dbReference type="GO" id="GO:0008173">
    <property type="term" value="F:RNA methyltransferase activity"/>
    <property type="evidence" value="ECO:0007669"/>
    <property type="project" value="InterPro"/>
</dbReference>
<dbReference type="InterPro" id="IPR013123">
    <property type="entry name" value="SpoU_subst-bd"/>
</dbReference>
<comment type="caution">
    <text evidence="5">The sequence shown here is derived from an EMBL/GenBank/DDBJ whole genome shotgun (WGS) entry which is preliminary data.</text>
</comment>
<dbReference type="EMBL" id="ACRF02000013">
    <property type="protein sequence ID" value="EEW93430.1"/>
    <property type="molecule type" value="Genomic_DNA"/>
</dbReference>
<evidence type="ECO:0000256" key="1">
    <source>
        <dbReference type="ARBA" id="ARBA00007228"/>
    </source>
</evidence>
<dbReference type="HOGENOM" id="CLU_021322_3_2_9"/>
<protein>
    <recommendedName>
        <fullName evidence="4">RNA 2-O ribose methyltransferase substrate binding domain-containing protein</fullName>
    </recommendedName>
</protein>
<dbReference type="Proteomes" id="UP000002939">
    <property type="component" value="Unassembled WGS sequence"/>
</dbReference>
<dbReference type="GO" id="GO:0003723">
    <property type="term" value="F:RNA binding"/>
    <property type="evidence" value="ECO:0007669"/>
    <property type="project" value="InterPro"/>
</dbReference>
<dbReference type="RefSeq" id="WP_006702586.1">
    <property type="nucleotide sequence ID" value="NZ_KI391971.1"/>
</dbReference>
<dbReference type="PANTHER" id="PTHR43191:SF2">
    <property type="entry name" value="RRNA METHYLTRANSFERASE 3, MITOCHONDRIAL"/>
    <property type="match status" value="1"/>
</dbReference>
<proteinExistence type="inferred from homology"/>
<dbReference type="Gene3D" id="3.30.1330.30">
    <property type="match status" value="1"/>
</dbReference>
<dbReference type="Pfam" id="PF22435">
    <property type="entry name" value="MRM3-like_sub_bind"/>
    <property type="match status" value="1"/>
</dbReference>
<feature type="domain" description="RNA 2-O ribose methyltransferase substrate binding" evidence="4">
    <location>
        <begin position="31"/>
        <end position="100"/>
    </location>
</feature>
<dbReference type="Pfam" id="PF00588">
    <property type="entry name" value="SpoU_methylase"/>
    <property type="match status" value="1"/>
</dbReference>
<dbReference type="InterPro" id="IPR029028">
    <property type="entry name" value="Alpha/beta_knot_MTases"/>
</dbReference>
<organism evidence="5 6">
    <name type="scientific">Granulicatella elegans ATCC 700633</name>
    <dbReference type="NCBI Taxonomy" id="626369"/>
    <lineage>
        <taxon>Bacteria</taxon>
        <taxon>Bacillati</taxon>
        <taxon>Bacillota</taxon>
        <taxon>Bacilli</taxon>
        <taxon>Lactobacillales</taxon>
        <taxon>Carnobacteriaceae</taxon>
        <taxon>Granulicatella</taxon>
    </lineage>
</organism>
<accession>D0BK27</accession>
<evidence type="ECO:0000313" key="6">
    <source>
        <dbReference type="Proteomes" id="UP000002939"/>
    </source>
</evidence>
<dbReference type="SUPFAM" id="SSF55315">
    <property type="entry name" value="L30e-like"/>
    <property type="match status" value="1"/>
</dbReference>
<dbReference type="GO" id="GO:0005737">
    <property type="term" value="C:cytoplasm"/>
    <property type="evidence" value="ECO:0007669"/>
    <property type="project" value="UniProtKB-ARBA"/>
</dbReference>
<dbReference type="eggNOG" id="COG0566">
    <property type="taxonomic scope" value="Bacteria"/>
</dbReference>
<dbReference type="InterPro" id="IPR053888">
    <property type="entry name" value="MRM3-like_sub_bind"/>
</dbReference>
<gene>
    <name evidence="5" type="ORF">HMPREF0446_00312</name>
</gene>
<dbReference type="InterPro" id="IPR051259">
    <property type="entry name" value="rRNA_Methyltransferase"/>
</dbReference>
<dbReference type="SUPFAM" id="SSF75217">
    <property type="entry name" value="alpha/beta knot"/>
    <property type="match status" value="1"/>
</dbReference>
<dbReference type="PANTHER" id="PTHR43191">
    <property type="entry name" value="RRNA METHYLTRANSFERASE 3"/>
    <property type="match status" value="1"/>
</dbReference>
<dbReference type="GO" id="GO:0006396">
    <property type="term" value="P:RNA processing"/>
    <property type="evidence" value="ECO:0007669"/>
    <property type="project" value="InterPro"/>
</dbReference>
<dbReference type="Gene3D" id="3.40.1280.10">
    <property type="match status" value="1"/>
</dbReference>
<dbReference type="OrthoDB" id="9794400at2"/>
<dbReference type="SMART" id="SM00967">
    <property type="entry name" value="SpoU_sub_bind"/>
    <property type="match status" value="1"/>
</dbReference>